<keyword evidence="2" id="KW-1003">Cell membrane</keyword>
<dbReference type="PANTHER" id="PTHR43646:SF2">
    <property type="entry name" value="GLYCOSYLTRANSFERASE 2-LIKE DOMAIN-CONTAINING PROTEIN"/>
    <property type="match status" value="1"/>
</dbReference>
<name>A0ABS9LDU6_9MICC</name>
<dbReference type="CDD" id="cd00761">
    <property type="entry name" value="Glyco_tranf_GTA_type"/>
    <property type="match status" value="1"/>
</dbReference>
<comment type="pathway">
    <text evidence="7">Carotenoid biosynthesis; staphyloxanthin biosynthesis; staphyloxanthin from farnesyl diphosphate: step 4/5.</text>
</comment>
<sequence length="255" mass="27593">MALPTVSVVVPCLDDAGPLAVCLASLAAQEDPVLEVIVVDNGCRDGSRAVAARFGARIVREPLRGIPAAAAAGYDAAQGEIIARCDADSVLPPDWAGRIGRQFAADGSLAALTGPGRFYGLPRPLARPLSALYLGSYFLAMGAALGHCPLFGSNLALRRSCWREIRGQVHRRDAEMHDDVCLSLHLGPRRRIRYDSGLRVGISVRAVTGAANIRRRFRRAFHTLAAHWPEDYPWRRWSRRRPGNGCPGSRGGSHD</sequence>
<dbReference type="PANTHER" id="PTHR43646">
    <property type="entry name" value="GLYCOSYLTRANSFERASE"/>
    <property type="match status" value="1"/>
</dbReference>
<dbReference type="EMBL" id="JAKLTQ010000033">
    <property type="protein sequence ID" value="MCG2624850.1"/>
    <property type="molecule type" value="Genomic_DNA"/>
</dbReference>
<evidence type="ECO:0000256" key="5">
    <source>
        <dbReference type="ARBA" id="ARBA00023136"/>
    </source>
</evidence>
<keyword evidence="12" id="KW-1185">Reference proteome</keyword>
<evidence type="ECO:0000313" key="11">
    <source>
        <dbReference type="EMBL" id="MCG2624850.1"/>
    </source>
</evidence>
<gene>
    <name evidence="11" type="ORF">LVY72_23450</name>
</gene>
<comment type="subcellular location">
    <subcellularLocation>
        <location evidence="1">Cell membrane</location>
    </subcellularLocation>
</comment>
<protein>
    <recommendedName>
        <fullName evidence="9">4,4'-diaponeurosporenoate glycosyltransferase</fullName>
    </recommendedName>
</protein>
<evidence type="ECO:0000256" key="2">
    <source>
        <dbReference type="ARBA" id="ARBA00022475"/>
    </source>
</evidence>
<evidence type="ECO:0000256" key="4">
    <source>
        <dbReference type="ARBA" id="ARBA00022679"/>
    </source>
</evidence>
<proteinExistence type="inferred from homology"/>
<evidence type="ECO:0000313" key="12">
    <source>
        <dbReference type="Proteomes" id="UP001165368"/>
    </source>
</evidence>
<evidence type="ECO:0000256" key="3">
    <source>
        <dbReference type="ARBA" id="ARBA00022676"/>
    </source>
</evidence>
<evidence type="ECO:0000256" key="8">
    <source>
        <dbReference type="ARBA" id="ARBA00038120"/>
    </source>
</evidence>
<keyword evidence="4" id="KW-0808">Transferase</keyword>
<keyword evidence="3" id="KW-0328">Glycosyltransferase</keyword>
<comment type="caution">
    <text evidence="11">The sequence shown here is derived from an EMBL/GenBank/DDBJ whole genome shotgun (WGS) entry which is preliminary data.</text>
</comment>
<feature type="domain" description="Glycosyltransferase 2-like" evidence="10">
    <location>
        <begin position="7"/>
        <end position="123"/>
    </location>
</feature>
<dbReference type="Proteomes" id="UP001165368">
    <property type="component" value="Unassembled WGS sequence"/>
</dbReference>
<reference evidence="11" key="1">
    <citation type="submission" date="2022-01" db="EMBL/GenBank/DDBJ databases">
        <authorList>
            <person name="Jo J.-H."/>
            <person name="Im W.-T."/>
        </authorList>
    </citation>
    <scope>NUCLEOTIDE SEQUENCE</scope>
    <source>
        <strain evidence="11">I2-34</strain>
    </source>
</reference>
<dbReference type="Pfam" id="PF00535">
    <property type="entry name" value="Glycos_transf_2"/>
    <property type="match status" value="1"/>
</dbReference>
<evidence type="ECO:0000259" key="10">
    <source>
        <dbReference type="Pfam" id="PF00535"/>
    </source>
</evidence>
<dbReference type="Gene3D" id="3.90.550.10">
    <property type="entry name" value="Spore Coat Polysaccharide Biosynthesis Protein SpsA, Chain A"/>
    <property type="match status" value="1"/>
</dbReference>
<organism evidence="11 12">
    <name type="scientific">Arthrobacter hankyongi</name>
    <dbReference type="NCBI Taxonomy" id="2904801"/>
    <lineage>
        <taxon>Bacteria</taxon>
        <taxon>Bacillati</taxon>
        <taxon>Actinomycetota</taxon>
        <taxon>Actinomycetes</taxon>
        <taxon>Micrococcales</taxon>
        <taxon>Micrococcaceae</taxon>
        <taxon>Arthrobacter</taxon>
    </lineage>
</organism>
<dbReference type="SUPFAM" id="SSF53448">
    <property type="entry name" value="Nucleotide-diphospho-sugar transferases"/>
    <property type="match status" value="1"/>
</dbReference>
<keyword evidence="5" id="KW-0472">Membrane</keyword>
<dbReference type="InterPro" id="IPR001173">
    <property type="entry name" value="Glyco_trans_2-like"/>
</dbReference>
<accession>A0ABS9LDU6</accession>
<evidence type="ECO:0000256" key="7">
    <source>
        <dbReference type="ARBA" id="ARBA00037904"/>
    </source>
</evidence>
<dbReference type="InterPro" id="IPR029044">
    <property type="entry name" value="Nucleotide-diphossugar_trans"/>
</dbReference>
<evidence type="ECO:0000256" key="1">
    <source>
        <dbReference type="ARBA" id="ARBA00004236"/>
    </source>
</evidence>
<evidence type="ECO:0000256" key="9">
    <source>
        <dbReference type="ARBA" id="ARBA00040345"/>
    </source>
</evidence>
<dbReference type="RefSeq" id="WP_237827300.1">
    <property type="nucleotide sequence ID" value="NZ_JAKLTQ010000033.1"/>
</dbReference>
<comment type="similarity">
    <text evidence="8">Belongs to the glycosyltransferase 2 family. CrtQ subfamily.</text>
</comment>
<evidence type="ECO:0000256" key="6">
    <source>
        <dbReference type="ARBA" id="ARBA00037281"/>
    </source>
</evidence>
<comment type="function">
    <text evidence="6">Catalyzes the glycosylation of 4,4'-diaponeurosporenoate, i.e. the esterification of glucose at the C1'' position with the carboxyl group of 4,4'-diaponeurosporenic acid, to form glycosyl-4,4'-diaponeurosporenoate. This is a step in the biosynthesis of staphyloxanthin, an orange pigment present in most staphylococci strains.</text>
</comment>